<dbReference type="PANTHER" id="PTHR24057">
    <property type="entry name" value="GLYCOGEN SYNTHASE KINASE-3 ALPHA"/>
    <property type="match status" value="1"/>
</dbReference>
<sequence length="388" mass="43321">MANKRMRIRSADTVFSHQMWLISFKVVGTGSFGVVYKAKLSSTGECIAIKKVLQNKRYKNRELQVMRMLTHKNVILLKFFFFSSGEKKDQLYLNLILEYMPVTVHRVARQYSKLQKAMPLLYVKLYTFQLFRALAYVHNIGICHRDVKPQNMLVDPETAVLKLCDFGSAKQLIIGEKNTSYICSRYYRAPELIFGATNYTNSIDVWSAGTVLAELLIGQPIFPGDSTIDQLVEIIKVLGTPTKEHIQQMNPNYKEQSFPCVKGCPWSRVFGVGTCPKAIELVSLLLVYTPSDRPTPLSACAHTFFDDLRATECKLPSGRAIPSCTDFSAEELGNEKQLAPLLCPRLSEFSCVDALSITGSTLSASLSRSMPASNKFPPPNGTDTSAGL</sequence>
<evidence type="ECO:0000313" key="11">
    <source>
        <dbReference type="Proteomes" id="UP000036681"/>
    </source>
</evidence>
<organism evidence="11 12">
    <name type="scientific">Ascaris lumbricoides</name>
    <name type="common">Giant roundworm</name>
    <dbReference type="NCBI Taxonomy" id="6252"/>
    <lineage>
        <taxon>Eukaryota</taxon>
        <taxon>Metazoa</taxon>
        <taxon>Ecdysozoa</taxon>
        <taxon>Nematoda</taxon>
        <taxon>Chromadorea</taxon>
        <taxon>Rhabditida</taxon>
        <taxon>Spirurina</taxon>
        <taxon>Ascaridomorpha</taxon>
        <taxon>Ascaridoidea</taxon>
        <taxon>Ascarididae</taxon>
        <taxon>Ascaris</taxon>
    </lineage>
</organism>
<evidence type="ECO:0000256" key="7">
    <source>
        <dbReference type="PROSITE-ProRule" id="PRU10141"/>
    </source>
</evidence>
<dbReference type="InterPro" id="IPR011009">
    <property type="entry name" value="Kinase-like_dom_sf"/>
</dbReference>
<comment type="similarity">
    <text evidence="1">Belongs to the protein kinase superfamily. CMGC Ser/Thr protein kinase family. GSK-3 subfamily.</text>
</comment>
<dbReference type="Gene3D" id="3.30.200.20">
    <property type="entry name" value="Phosphorylase Kinase, domain 1"/>
    <property type="match status" value="1"/>
</dbReference>
<dbReference type="GO" id="GO:0070507">
    <property type="term" value="P:regulation of microtubule cytoskeleton organization"/>
    <property type="evidence" value="ECO:0007669"/>
    <property type="project" value="TreeGrafter"/>
</dbReference>
<keyword evidence="5" id="KW-0418">Kinase</keyword>
<dbReference type="GO" id="GO:0005829">
    <property type="term" value="C:cytosol"/>
    <property type="evidence" value="ECO:0007669"/>
    <property type="project" value="TreeGrafter"/>
</dbReference>
<dbReference type="PROSITE" id="PS00108">
    <property type="entry name" value="PROTEIN_KINASE_ST"/>
    <property type="match status" value="1"/>
</dbReference>
<dbReference type="CDD" id="cd14137">
    <property type="entry name" value="STKc_GSK3"/>
    <property type="match status" value="1"/>
</dbReference>
<accession>A0A0M3I7J7</accession>
<dbReference type="FunFam" id="3.30.200.20:FF:000009">
    <property type="entry name" value="Glycogen synthase kinase-3 beta"/>
    <property type="match status" value="1"/>
</dbReference>
<dbReference type="GO" id="GO:0004674">
    <property type="term" value="F:protein serine/threonine kinase activity"/>
    <property type="evidence" value="ECO:0007669"/>
    <property type="project" value="UniProtKB-KW"/>
</dbReference>
<dbReference type="PROSITE" id="PS00107">
    <property type="entry name" value="PROTEIN_KINASE_ATP"/>
    <property type="match status" value="1"/>
</dbReference>
<evidence type="ECO:0000256" key="9">
    <source>
        <dbReference type="SAM" id="MobiDB-lite"/>
    </source>
</evidence>
<dbReference type="Pfam" id="PF00069">
    <property type="entry name" value="Pkinase"/>
    <property type="match status" value="1"/>
</dbReference>
<keyword evidence="3" id="KW-0808">Transferase</keyword>
<keyword evidence="2 8" id="KW-0723">Serine/threonine-protein kinase</keyword>
<dbReference type="SMART" id="SM00220">
    <property type="entry name" value="S_TKc"/>
    <property type="match status" value="1"/>
</dbReference>
<evidence type="ECO:0000259" key="10">
    <source>
        <dbReference type="PROSITE" id="PS50011"/>
    </source>
</evidence>
<evidence type="ECO:0000256" key="4">
    <source>
        <dbReference type="ARBA" id="ARBA00022741"/>
    </source>
</evidence>
<dbReference type="GO" id="GO:0005634">
    <property type="term" value="C:nucleus"/>
    <property type="evidence" value="ECO:0007669"/>
    <property type="project" value="TreeGrafter"/>
</dbReference>
<dbReference type="GO" id="GO:0007165">
    <property type="term" value="P:signal transduction"/>
    <property type="evidence" value="ECO:0007669"/>
    <property type="project" value="TreeGrafter"/>
</dbReference>
<keyword evidence="11" id="KW-1185">Reference proteome</keyword>
<evidence type="ECO:0000256" key="5">
    <source>
        <dbReference type="ARBA" id="ARBA00022777"/>
    </source>
</evidence>
<proteinExistence type="inferred from homology"/>
<dbReference type="GO" id="GO:0090090">
    <property type="term" value="P:negative regulation of canonical Wnt signaling pathway"/>
    <property type="evidence" value="ECO:0007669"/>
    <property type="project" value="TreeGrafter"/>
</dbReference>
<evidence type="ECO:0000256" key="1">
    <source>
        <dbReference type="ARBA" id="ARBA00005527"/>
    </source>
</evidence>
<dbReference type="Proteomes" id="UP000036681">
    <property type="component" value="Unplaced"/>
</dbReference>
<feature type="binding site" evidence="7">
    <location>
        <position position="51"/>
    </location>
    <ligand>
        <name>ATP</name>
        <dbReference type="ChEBI" id="CHEBI:30616"/>
    </ligand>
</feature>
<evidence type="ECO:0000256" key="6">
    <source>
        <dbReference type="ARBA" id="ARBA00022840"/>
    </source>
</evidence>
<dbReference type="GO" id="GO:0005524">
    <property type="term" value="F:ATP binding"/>
    <property type="evidence" value="ECO:0007669"/>
    <property type="project" value="UniProtKB-UniRule"/>
</dbReference>
<evidence type="ECO:0000256" key="2">
    <source>
        <dbReference type="ARBA" id="ARBA00022527"/>
    </source>
</evidence>
<dbReference type="InterPro" id="IPR039192">
    <property type="entry name" value="STKc_GSK3"/>
</dbReference>
<dbReference type="WBParaSite" id="ALUE_0001316801-mRNA-1">
    <property type="protein sequence ID" value="ALUE_0001316801-mRNA-1"/>
    <property type="gene ID" value="ALUE_0001316801"/>
</dbReference>
<dbReference type="PROSITE" id="PS50011">
    <property type="entry name" value="PROTEIN_KINASE_DOM"/>
    <property type="match status" value="1"/>
</dbReference>
<dbReference type="GO" id="GO:0032436">
    <property type="term" value="P:positive regulation of proteasomal ubiquitin-dependent protein catabolic process"/>
    <property type="evidence" value="ECO:0007669"/>
    <property type="project" value="TreeGrafter"/>
</dbReference>
<feature type="domain" description="Protein kinase" evidence="10">
    <location>
        <begin position="21"/>
        <end position="305"/>
    </location>
</feature>
<dbReference type="FunFam" id="1.10.510.10:FF:000082">
    <property type="entry name" value="Shaggy-related protein kinase kappa"/>
    <property type="match status" value="1"/>
</dbReference>
<dbReference type="AlphaFoldDB" id="A0A0M3I7J7"/>
<dbReference type="Gene3D" id="1.10.510.10">
    <property type="entry name" value="Transferase(Phosphotransferase) domain 1"/>
    <property type="match status" value="1"/>
</dbReference>
<dbReference type="GO" id="GO:0030154">
    <property type="term" value="P:cell differentiation"/>
    <property type="evidence" value="ECO:0007669"/>
    <property type="project" value="TreeGrafter"/>
</dbReference>
<dbReference type="InterPro" id="IPR008271">
    <property type="entry name" value="Ser/Thr_kinase_AS"/>
</dbReference>
<dbReference type="InterPro" id="IPR000719">
    <property type="entry name" value="Prot_kinase_dom"/>
</dbReference>
<evidence type="ECO:0000256" key="3">
    <source>
        <dbReference type="ARBA" id="ARBA00022679"/>
    </source>
</evidence>
<protein>
    <submittedName>
        <fullName evidence="12">Protein kinase domain-containing protein</fullName>
    </submittedName>
</protein>
<evidence type="ECO:0000313" key="12">
    <source>
        <dbReference type="WBParaSite" id="ALUE_0001316801-mRNA-1"/>
    </source>
</evidence>
<feature type="region of interest" description="Disordered" evidence="9">
    <location>
        <begin position="368"/>
        <end position="388"/>
    </location>
</feature>
<reference evidence="12" key="1">
    <citation type="submission" date="2016-05" db="UniProtKB">
        <authorList>
            <consortium name="WormBaseParasite"/>
        </authorList>
    </citation>
    <scope>IDENTIFICATION</scope>
</reference>
<keyword evidence="6 7" id="KW-0067">ATP-binding</keyword>
<evidence type="ECO:0000256" key="8">
    <source>
        <dbReference type="RuleBase" id="RU000304"/>
    </source>
</evidence>
<keyword evidence="4 7" id="KW-0547">Nucleotide-binding</keyword>
<dbReference type="InterPro" id="IPR050591">
    <property type="entry name" value="GSK-3"/>
</dbReference>
<dbReference type="SUPFAM" id="SSF56112">
    <property type="entry name" value="Protein kinase-like (PK-like)"/>
    <property type="match status" value="1"/>
</dbReference>
<dbReference type="PANTHER" id="PTHR24057:SF0">
    <property type="entry name" value="PROTEIN KINASE SHAGGY-RELATED"/>
    <property type="match status" value="1"/>
</dbReference>
<name>A0A0M3I7J7_ASCLU</name>
<dbReference type="GO" id="GO:0030424">
    <property type="term" value="C:axon"/>
    <property type="evidence" value="ECO:0007669"/>
    <property type="project" value="TreeGrafter"/>
</dbReference>
<dbReference type="InterPro" id="IPR017441">
    <property type="entry name" value="Protein_kinase_ATP_BS"/>
</dbReference>